<dbReference type="SUPFAM" id="SSF52743">
    <property type="entry name" value="Subtilisin-like"/>
    <property type="match status" value="1"/>
</dbReference>
<evidence type="ECO:0000256" key="3">
    <source>
        <dbReference type="ARBA" id="ARBA00022723"/>
    </source>
</evidence>
<comment type="cofactor">
    <cofactor evidence="8">
        <name>Ca(2+)</name>
        <dbReference type="ChEBI" id="CHEBI:29108"/>
    </cofactor>
    <text evidence="8">Binds 1 Ca(2+) ion per subunit.</text>
</comment>
<keyword evidence="5 8" id="KW-0720">Serine protease</keyword>
<keyword evidence="2 8" id="KW-0645">Protease</keyword>
<dbReference type="InterPro" id="IPR015366">
    <property type="entry name" value="S53_propep"/>
</dbReference>
<evidence type="ECO:0000256" key="1">
    <source>
        <dbReference type="ARBA" id="ARBA00004239"/>
    </source>
</evidence>
<dbReference type="GO" id="GO:0046872">
    <property type="term" value="F:metal ion binding"/>
    <property type="evidence" value="ECO:0007669"/>
    <property type="project" value="UniProtKB-UniRule"/>
</dbReference>
<feature type="binding site" evidence="8">
    <location>
        <position position="578"/>
    </location>
    <ligand>
        <name>Ca(2+)</name>
        <dbReference type="ChEBI" id="CHEBI:29108"/>
    </ligand>
</feature>
<feature type="active site" description="Charge relay system" evidence="8">
    <location>
        <position position="516"/>
    </location>
</feature>
<keyword evidence="6 8" id="KW-0106">Calcium</keyword>
<feature type="binding site" evidence="8">
    <location>
        <position position="560"/>
    </location>
    <ligand>
        <name>Ca(2+)</name>
        <dbReference type="ChEBI" id="CHEBI:29108"/>
    </ligand>
</feature>
<feature type="active site" description="Charge relay system" evidence="8">
    <location>
        <position position="283"/>
    </location>
</feature>
<feature type="domain" description="Peptidase S53" evidence="10">
    <location>
        <begin position="205"/>
        <end position="600"/>
    </location>
</feature>
<name>A0A8H6Z0P1_9AGAR</name>
<dbReference type="SMART" id="SM00944">
    <property type="entry name" value="Pro-kuma_activ"/>
    <property type="match status" value="1"/>
</dbReference>
<evidence type="ECO:0000313" key="11">
    <source>
        <dbReference type="EMBL" id="KAF7368221.1"/>
    </source>
</evidence>
<feature type="chain" id="PRO_5034849977" evidence="9">
    <location>
        <begin position="22"/>
        <end position="602"/>
    </location>
</feature>
<dbReference type="Pfam" id="PF09286">
    <property type="entry name" value="Pro-kuma_activ"/>
    <property type="match status" value="1"/>
</dbReference>
<evidence type="ECO:0000259" key="10">
    <source>
        <dbReference type="PROSITE" id="PS51695"/>
    </source>
</evidence>
<dbReference type="GO" id="GO:0004252">
    <property type="term" value="F:serine-type endopeptidase activity"/>
    <property type="evidence" value="ECO:0007669"/>
    <property type="project" value="UniProtKB-UniRule"/>
</dbReference>
<dbReference type="InterPro" id="IPR050819">
    <property type="entry name" value="Tripeptidyl-peptidase_I"/>
</dbReference>
<keyword evidence="7" id="KW-0865">Zymogen</keyword>
<dbReference type="CDD" id="cd04056">
    <property type="entry name" value="Peptidases_S53"/>
    <property type="match status" value="1"/>
</dbReference>
<dbReference type="InterPro" id="IPR030400">
    <property type="entry name" value="Sedolisin_dom"/>
</dbReference>
<dbReference type="SUPFAM" id="SSF54897">
    <property type="entry name" value="Protease propeptides/inhibitors"/>
    <property type="match status" value="1"/>
</dbReference>
<dbReference type="InterPro" id="IPR036852">
    <property type="entry name" value="Peptidase_S8/S53_dom_sf"/>
</dbReference>
<keyword evidence="4 8" id="KW-0378">Hydrolase</keyword>
<evidence type="ECO:0000256" key="5">
    <source>
        <dbReference type="ARBA" id="ARBA00022825"/>
    </source>
</evidence>
<comment type="subcellular location">
    <subcellularLocation>
        <location evidence="1">Secreted</location>
        <location evidence="1">Extracellular space</location>
    </subcellularLocation>
</comment>
<dbReference type="OrthoDB" id="409122at2759"/>
<feature type="binding site" evidence="8">
    <location>
        <position position="580"/>
    </location>
    <ligand>
        <name>Ca(2+)</name>
        <dbReference type="ChEBI" id="CHEBI:29108"/>
    </ligand>
</feature>
<evidence type="ECO:0000256" key="2">
    <source>
        <dbReference type="ARBA" id="ARBA00022670"/>
    </source>
</evidence>
<protein>
    <submittedName>
        <fullName evidence="11">Family S53 protease</fullName>
    </submittedName>
</protein>
<dbReference type="CDD" id="cd11377">
    <property type="entry name" value="Pro-peptidase_S53"/>
    <property type="match status" value="1"/>
</dbReference>
<dbReference type="PROSITE" id="PS51695">
    <property type="entry name" value="SEDOLISIN"/>
    <property type="match status" value="1"/>
</dbReference>
<organism evidence="11 12">
    <name type="scientific">Mycena venus</name>
    <dbReference type="NCBI Taxonomy" id="2733690"/>
    <lineage>
        <taxon>Eukaryota</taxon>
        <taxon>Fungi</taxon>
        <taxon>Dikarya</taxon>
        <taxon>Basidiomycota</taxon>
        <taxon>Agaricomycotina</taxon>
        <taxon>Agaricomycetes</taxon>
        <taxon>Agaricomycetidae</taxon>
        <taxon>Agaricales</taxon>
        <taxon>Marasmiineae</taxon>
        <taxon>Mycenaceae</taxon>
        <taxon>Mycena</taxon>
    </lineage>
</organism>
<dbReference type="Proteomes" id="UP000620124">
    <property type="component" value="Unassembled WGS sequence"/>
</dbReference>
<dbReference type="AlphaFoldDB" id="A0A8H6Z0P1"/>
<keyword evidence="9" id="KW-0732">Signal</keyword>
<evidence type="ECO:0000256" key="7">
    <source>
        <dbReference type="ARBA" id="ARBA00023145"/>
    </source>
</evidence>
<gene>
    <name evidence="11" type="ORF">MVEN_00142000</name>
</gene>
<reference evidence="11" key="1">
    <citation type="submission" date="2020-05" db="EMBL/GenBank/DDBJ databases">
        <title>Mycena genomes resolve the evolution of fungal bioluminescence.</title>
        <authorList>
            <person name="Tsai I.J."/>
        </authorList>
    </citation>
    <scope>NUCLEOTIDE SEQUENCE</scope>
    <source>
        <strain evidence="11">CCC161011</strain>
    </source>
</reference>
<evidence type="ECO:0000256" key="8">
    <source>
        <dbReference type="PROSITE-ProRule" id="PRU01032"/>
    </source>
</evidence>
<sequence>MRRRLFCFPILLSTVCSVSNGLIVHEKRNAIPAGFVLSRSAPSDTMLDLRMALKQSDTAGLEQALNAVSTPGNPAYGRHLTSEEVASYTKPSAETIDAATSWLKQRKLFHRAVSHAGDWLQFSIPVEKANEYFGANFSVFTHTDTGSEIVRTLEYSLPAELTNHIKVLHPTLSFSPPNVIPEISISKRHHLTSRQAPDPTDCTIFQNPACLQAKYNIPITSATQSSNTITVTGFQFNNPSVFLTQSFLNFMRPDKTFNVTFGTRYVAGASNSTSEGNSEVSLDMEYVMGLATDVPVTFLGIGPATATPADFPSLLLEGFGVLLNDTNPPQVVSTSYGADESFYTPAISESVCNLFMQLGARGVSLLFSSGDGKAAVFYIFALYSLLNSGGVQTGSSTGVGDNTATCKAFGPTFPSGCPWVTSVGATRNVVEIAAFLSSGGFSNVFPAPSYQAADTAAYVAQLGSTYQGMYNASGRGFPADSDISPTTASQTDVSALGLDFQIRDHRFGWQTDSGTSASTPVFASVISLINDRLIEAGKSPLGFLNPFLYSAAGRAALNDITEGSNPGCNTTGFAAGAGWDPVTGLGSPNFPKLLAAAMAAAV</sequence>
<evidence type="ECO:0000313" key="12">
    <source>
        <dbReference type="Proteomes" id="UP000620124"/>
    </source>
</evidence>
<evidence type="ECO:0000256" key="9">
    <source>
        <dbReference type="SAM" id="SignalP"/>
    </source>
</evidence>
<feature type="signal peptide" evidence="9">
    <location>
        <begin position="1"/>
        <end position="21"/>
    </location>
</feature>
<feature type="active site" description="Charge relay system" evidence="8">
    <location>
        <position position="279"/>
    </location>
</feature>
<dbReference type="PANTHER" id="PTHR14218:SF15">
    <property type="entry name" value="TRIPEPTIDYL-PEPTIDASE 1"/>
    <property type="match status" value="1"/>
</dbReference>
<keyword evidence="3 8" id="KW-0479">Metal-binding</keyword>
<accession>A0A8H6Z0P1</accession>
<dbReference type="GO" id="GO:0008240">
    <property type="term" value="F:tripeptidyl-peptidase activity"/>
    <property type="evidence" value="ECO:0007669"/>
    <property type="project" value="TreeGrafter"/>
</dbReference>
<dbReference type="GO" id="GO:0006508">
    <property type="term" value="P:proteolysis"/>
    <property type="evidence" value="ECO:0007669"/>
    <property type="project" value="UniProtKB-KW"/>
</dbReference>
<dbReference type="GO" id="GO:0005576">
    <property type="term" value="C:extracellular region"/>
    <property type="evidence" value="ECO:0007669"/>
    <property type="project" value="UniProtKB-SubCell"/>
</dbReference>
<keyword evidence="12" id="KW-1185">Reference proteome</keyword>
<evidence type="ECO:0000256" key="6">
    <source>
        <dbReference type="ARBA" id="ARBA00022837"/>
    </source>
</evidence>
<dbReference type="PANTHER" id="PTHR14218">
    <property type="entry name" value="PROTEASE S8 TRIPEPTIDYL PEPTIDASE I CLN2"/>
    <property type="match status" value="1"/>
</dbReference>
<feature type="binding site" evidence="8">
    <location>
        <position position="559"/>
    </location>
    <ligand>
        <name>Ca(2+)</name>
        <dbReference type="ChEBI" id="CHEBI:29108"/>
    </ligand>
</feature>
<comment type="caution">
    <text evidence="11">The sequence shown here is derived from an EMBL/GenBank/DDBJ whole genome shotgun (WGS) entry which is preliminary data.</text>
</comment>
<proteinExistence type="predicted"/>
<evidence type="ECO:0000256" key="4">
    <source>
        <dbReference type="ARBA" id="ARBA00022801"/>
    </source>
</evidence>
<dbReference type="EMBL" id="JACAZI010000002">
    <property type="protein sequence ID" value="KAF7368221.1"/>
    <property type="molecule type" value="Genomic_DNA"/>
</dbReference>
<dbReference type="Gene3D" id="3.40.50.200">
    <property type="entry name" value="Peptidase S8/S53 domain"/>
    <property type="match status" value="1"/>
</dbReference>